<dbReference type="Proteomes" id="UP000321857">
    <property type="component" value="Chromosome"/>
</dbReference>
<protein>
    <submittedName>
        <fullName evidence="3">DUF2059 domain-containing protein</fullName>
    </submittedName>
</protein>
<reference evidence="3 4" key="1">
    <citation type="submission" date="2019-07" db="EMBL/GenBank/DDBJ databases">
        <title>Sphingomonas AE3 Genome sequencing and assembly.</title>
        <authorList>
            <person name="Kim H."/>
        </authorList>
    </citation>
    <scope>NUCLEOTIDE SEQUENCE [LARGE SCALE GENOMIC DNA]</scope>
    <source>
        <strain evidence="3 4">AE3</strain>
    </source>
</reference>
<sequence>MKFSVLLSLSLACAMPAVAAPEPPAATSEADPQRLALARQAVDAIVPPGTMQRVMKQNMVQVEQAMLKSMFDMKGSDICKDCKDGGDRTLRDAIAEKDPHFEERLKITNRVMAEEIATIFARMEPGMKLGMARAYARRFNVAELSEINRFFASPAGASFARQSFEMMTDPEISSEMMAMVPELMKDMPAIMAKVKAAIAHLPPPASEEEDSPQETTS</sequence>
<name>A0A516IR22_9SPHN</name>
<dbReference type="Pfam" id="PF09832">
    <property type="entry name" value="DUF2059"/>
    <property type="match status" value="1"/>
</dbReference>
<evidence type="ECO:0000313" key="4">
    <source>
        <dbReference type="Proteomes" id="UP000321857"/>
    </source>
</evidence>
<keyword evidence="4" id="KW-1185">Reference proteome</keyword>
<dbReference type="KEGG" id="sxa:FMM02_04210"/>
<dbReference type="EMBL" id="CP041659">
    <property type="protein sequence ID" value="QDP19234.1"/>
    <property type="molecule type" value="Genomic_DNA"/>
</dbReference>
<dbReference type="AlphaFoldDB" id="A0A516IR22"/>
<dbReference type="OrthoDB" id="7409988at2"/>
<dbReference type="RefSeq" id="WP_147493688.1">
    <property type="nucleotide sequence ID" value="NZ_CP041659.1"/>
</dbReference>
<feature type="chain" id="PRO_5022001328" evidence="1">
    <location>
        <begin position="20"/>
        <end position="217"/>
    </location>
</feature>
<feature type="signal peptide" evidence="1">
    <location>
        <begin position="1"/>
        <end position="19"/>
    </location>
</feature>
<feature type="domain" description="DUF2059" evidence="2">
    <location>
        <begin position="127"/>
        <end position="186"/>
    </location>
</feature>
<accession>A0A516IR22</accession>
<organism evidence="3 4">
    <name type="scientific">Sphingomonas xanthus</name>
    <dbReference type="NCBI Taxonomy" id="2594473"/>
    <lineage>
        <taxon>Bacteria</taxon>
        <taxon>Pseudomonadati</taxon>
        <taxon>Pseudomonadota</taxon>
        <taxon>Alphaproteobacteria</taxon>
        <taxon>Sphingomonadales</taxon>
        <taxon>Sphingomonadaceae</taxon>
        <taxon>Sphingomonas</taxon>
    </lineage>
</organism>
<evidence type="ECO:0000259" key="2">
    <source>
        <dbReference type="Pfam" id="PF09832"/>
    </source>
</evidence>
<proteinExistence type="predicted"/>
<dbReference type="InterPro" id="IPR018637">
    <property type="entry name" value="DUF2059"/>
</dbReference>
<keyword evidence="1" id="KW-0732">Signal</keyword>
<gene>
    <name evidence="3" type="ORF">FMM02_04210</name>
</gene>
<evidence type="ECO:0000256" key="1">
    <source>
        <dbReference type="SAM" id="SignalP"/>
    </source>
</evidence>
<evidence type="ECO:0000313" key="3">
    <source>
        <dbReference type="EMBL" id="QDP19234.1"/>
    </source>
</evidence>